<comment type="caution">
    <text evidence="1">The sequence shown here is derived from an EMBL/GenBank/DDBJ whole genome shotgun (WGS) entry which is preliminary data.</text>
</comment>
<accession>A0ABN1IIQ0</accession>
<evidence type="ECO:0000313" key="2">
    <source>
        <dbReference type="Proteomes" id="UP001501523"/>
    </source>
</evidence>
<sequence length="290" mass="33530">MTSIHDERFRDENGILVPANRSKPPSYDFNEAAFDDMLLMQREHFWYRGRHKFLLKVFESELARRFKDRDDLRAIDLGGGCGGWVEYLHDRIPRRFRELALGDGSMRALALAEPVVGAFAERYQIDLLNLAWSEDWDVVFLLDVLEHVPDHVEALRQVRKSLRPGGLLFVAVPALEFFWSYNDELAGHQRRYSRKDFQALSAQVDMELLRTNYFMFFLSPALFLSRMLFKPGKSSTAEEIQAHLENSHRVPSKLVNSLATRIFSLEAGLVDKLALPWGTSILAVFRRPDN</sequence>
<name>A0ABN1IIQ0_9GAMM</name>
<gene>
    <name evidence="1" type="ORF">GCM10009105_19240</name>
</gene>
<dbReference type="Pfam" id="PF13489">
    <property type="entry name" value="Methyltransf_23"/>
    <property type="match status" value="1"/>
</dbReference>
<organism evidence="1 2">
    <name type="scientific">Dokdonella soli</name>
    <dbReference type="NCBI Taxonomy" id="529810"/>
    <lineage>
        <taxon>Bacteria</taxon>
        <taxon>Pseudomonadati</taxon>
        <taxon>Pseudomonadota</taxon>
        <taxon>Gammaproteobacteria</taxon>
        <taxon>Lysobacterales</taxon>
        <taxon>Rhodanobacteraceae</taxon>
        <taxon>Dokdonella</taxon>
    </lineage>
</organism>
<keyword evidence="2" id="KW-1185">Reference proteome</keyword>
<dbReference type="Gene3D" id="3.40.50.150">
    <property type="entry name" value="Vaccinia Virus protein VP39"/>
    <property type="match status" value="1"/>
</dbReference>
<dbReference type="SUPFAM" id="SSF53335">
    <property type="entry name" value="S-adenosyl-L-methionine-dependent methyltransferases"/>
    <property type="match status" value="1"/>
</dbReference>
<dbReference type="InterPro" id="IPR029063">
    <property type="entry name" value="SAM-dependent_MTases_sf"/>
</dbReference>
<proteinExistence type="predicted"/>
<dbReference type="PANTHER" id="PTHR43861">
    <property type="entry name" value="TRANS-ACONITATE 2-METHYLTRANSFERASE-RELATED"/>
    <property type="match status" value="1"/>
</dbReference>
<dbReference type="CDD" id="cd02440">
    <property type="entry name" value="AdoMet_MTases"/>
    <property type="match status" value="1"/>
</dbReference>
<dbReference type="EMBL" id="BAAAEU010000007">
    <property type="protein sequence ID" value="GAA0714566.1"/>
    <property type="molecule type" value="Genomic_DNA"/>
</dbReference>
<evidence type="ECO:0000313" key="1">
    <source>
        <dbReference type="EMBL" id="GAA0714566.1"/>
    </source>
</evidence>
<dbReference type="Proteomes" id="UP001501523">
    <property type="component" value="Unassembled WGS sequence"/>
</dbReference>
<reference evidence="1 2" key="1">
    <citation type="journal article" date="2019" name="Int. J. Syst. Evol. Microbiol.">
        <title>The Global Catalogue of Microorganisms (GCM) 10K type strain sequencing project: providing services to taxonomists for standard genome sequencing and annotation.</title>
        <authorList>
            <consortium name="The Broad Institute Genomics Platform"/>
            <consortium name="The Broad Institute Genome Sequencing Center for Infectious Disease"/>
            <person name="Wu L."/>
            <person name="Ma J."/>
        </authorList>
    </citation>
    <scope>NUCLEOTIDE SEQUENCE [LARGE SCALE GENOMIC DNA]</scope>
    <source>
        <strain evidence="1 2">JCM 15421</strain>
    </source>
</reference>
<dbReference type="RefSeq" id="WP_343790129.1">
    <property type="nucleotide sequence ID" value="NZ_BAAAEU010000007.1"/>
</dbReference>
<protein>
    <recommendedName>
        <fullName evidence="3">Class I SAM-dependent methyltransferase</fullName>
    </recommendedName>
</protein>
<evidence type="ECO:0008006" key="3">
    <source>
        <dbReference type="Google" id="ProtNLM"/>
    </source>
</evidence>